<dbReference type="GO" id="GO:0016491">
    <property type="term" value="F:oxidoreductase activity"/>
    <property type="evidence" value="ECO:0007669"/>
    <property type="project" value="UniProtKB-KW"/>
</dbReference>
<evidence type="ECO:0000313" key="4">
    <source>
        <dbReference type="EMBL" id="QLB52156.1"/>
    </source>
</evidence>
<proteinExistence type="inferred from homology"/>
<evidence type="ECO:0000256" key="1">
    <source>
        <dbReference type="ARBA" id="ARBA00007118"/>
    </source>
</evidence>
<organism evidence="4 5">
    <name type="scientific">Streptococcus sanguinis</name>
    <dbReference type="NCBI Taxonomy" id="1305"/>
    <lineage>
        <taxon>Bacteria</taxon>
        <taxon>Bacillati</taxon>
        <taxon>Bacillota</taxon>
        <taxon>Bacilli</taxon>
        <taxon>Lactobacillales</taxon>
        <taxon>Streptococcaceae</taxon>
        <taxon>Streptococcus</taxon>
    </lineage>
</organism>
<name>A0A7H8V6K5_STRSA</name>
<keyword evidence="2" id="KW-0560">Oxidoreductase</keyword>
<dbReference type="InterPro" id="IPR029479">
    <property type="entry name" value="Nitroreductase"/>
</dbReference>
<dbReference type="PANTHER" id="PTHR43673">
    <property type="entry name" value="NAD(P)H NITROREDUCTASE YDGI-RELATED"/>
    <property type="match status" value="1"/>
</dbReference>
<evidence type="ECO:0000259" key="3">
    <source>
        <dbReference type="Pfam" id="PF00881"/>
    </source>
</evidence>
<dbReference type="SUPFAM" id="SSF55469">
    <property type="entry name" value="FMN-dependent nitroreductase-like"/>
    <property type="match status" value="1"/>
</dbReference>
<accession>A0A7H8V6K5</accession>
<dbReference type="Pfam" id="PF00881">
    <property type="entry name" value="Nitroreductase"/>
    <property type="match status" value="1"/>
</dbReference>
<feature type="domain" description="Nitroreductase" evidence="3">
    <location>
        <begin position="9"/>
        <end position="183"/>
    </location>
</feature>
<protein>
    <submittedName>
        <fullName evidence="4">Nitroreductase family protein</fullName>
    </submittedName>
</protein>
<dbReference type="PANTHER" id="PTHR43673:SF10">
    <property type="entry name" value="NADH DEHYDROGENASE_NAD(P)H NITROREDUCTASE XCC3605-RELATED"/>
    <property type="match status" value="1"/>
</dbReference>
<dbReference type="InterPro" id="IPR000415">
    <property type="entry name" value="Nitroreductase-like"/>
</dbReference>
<evidence type="ECO:0000313" key="5">
    <source>
        <dbReference type="Proteomes" id="UP000509410"/>
    </source>
</evidence>
<dbReference type="AlphaFoldDB" id="A0A7H8V6K5"/>
<dbReference type="CDD" id="cd02137">
    <property type="entry name" value="MhqN-like"/>
    <property type="match status" value="1"/>
</dbReference>
<evidence type="ECO:0000256" key="2">
    <source>
        <dbReference type="ARBA" id="ARBA00023002"/>
    </source>
</evidence>
<comment type="similarity">
    <text evidence="1">Belongs to the nitroreductase family.</text>
</comment>
<sequence length="205" mass="23596">MKTNLDFLNKRQSIRSFDPNDTISDDTIYQILESASKAPSSNNFQPWKVVVFKNKEIQEQLKNFSYQQQQVADASAVFLLLGDKKAYDIDKLLTFYIQNGIMDSSEGEGRKKRIEAYFSLHPEDKDKEGLRFDLGLFAMNLMYVAQAYGYDSVPMRGVDFEAIMTTFEIDPELDPILLLPIGKKLSEGFPKIRYSVEDFSTFIHK</sequence>
<dbReference type="Proteomes" id="UP000509410">
    <property type="component" value="Chromosome"/>
</dbReference>
<reference evidence="4 5" key="1">
    <citation type="submission" date="2019-05" db="EMBL/GenBank/DDBJ databases">
        <title>The organization of the Streptococcus sanguinis genomes.</title>
        <authorList>
            <person name="Wu C.H."/>
            <person name="Chen Y.Y.M."/>
            <person name="Wang H.Y."/>
        </authorList>
    </citation>
    <scope>NUCLEOTIDE SEQUENCE [LARGE SCALE GENOMIC DNA]</scope>
    <source>
        <strain evidence="4 5">CGMH010</strain>
    </source>
</reference>
<dbReference type="Gene3D" id="3.40.109.10">
    <property type="entry name" value="NADH Oxidase"/>
    <property type="match status" value="1"/>
</dbReference>
<dbReference type="EMBL" id="CP040556">
    <property type="protein sequence ID" value="QLB52156.1"/>
    <property type="molecule type" value="Genomic_DNA"/>
</dbReference>
<gene>
    <name evidence="4" type="ORF">FFV08_05615</name>
</gene>